<accession>J3MXU4</accession>
<organism evidence="1">
    <name type="scientific">Oryza brachyantha</name>
    <name type="common">malo sina</name>
    <dbReference type="NCBI Taxonomy" id="4533"/>
    <lineage>
        <taxon>Eukaryota</taxon>
        <taxon>Viridiplantae</taxon>
        <taxon>Streptophyta</taxon>
        <taxon>Embryophyta</taxon>
        <taxon>Tracheophyta</taxon>
        <taxon>Spermatophyta</taxon>
        <taxon>Magnoliopsida</taxon>
        <taxon>Liliopsida</taxon>
        <taxon>Poales</taxon>
        <taxon>Poaceae</taxon>
        <taxon>BOP clade</taxon>
        <taxon>Oryzoideae</taxon>
        <taxon>Oryzeae</taxon>
        <taxon>Oryzinae</taxon>
        <taxon>Oryza</taxon>
    </lineage>
</organism>
<dbReference type="Proteomes" id="UP000006038">
    <property type="component" value="Chromosome 9"/>
</dbReference>
<keyword evidence="2" id="KW-1185">Reference proteome</keyword>
<dbReference type="HOGENOM" id="CLU_2892726_0_0_1"/>
<name>J3MXU4_ORYBR</name>
<proteinExistence type="predicted"/>
<sequence>TGLVVLDYEHLCSSKPYTGLSKPLWMTVHYQHIRYGCSDNIGAKFSLEVYTKRTVHLCIKRLC</sequence>
<reference evidence="1" key="2">
    <citation type="submission" date="2013-04" db="UniProtKB">
        <authorList>
            <consortium name="EnsemblPlants"/>
        </authorList>
    </citation>
    <scope>IDENTIFICATION</scope>
</reference>
<dbReference type="AlphaFoldDB" id="J3MXU4"/>
<evidence type="ECO:0000313" key="2">
    <source>
        <dbReference type="Proteomes" id="UP000006038"/>
    </source>
</evidence>
<reference evidence="1" key="1">
    <citation type="journal article" date="2013" name="Nat. Commun.">
        <title>Whole-genome sequencing of Oryza brachyantha reveals mechanisms underlying Oryza genome evolution.</title>
        <authorList>
            <person name="Chen J."/>
            <person name="Huang Q."/>
            <person name="Gao D."/>
            <person name="Wang J."/>
            <person name="Lang Y."/>
            <person name="Liu T."/>
            <person name="Li B."/>
            <person name="Bai Z."/>
            <person name="Luis Goicoechea J."/>
            <person name="Liang C."/>
            <person name="Chen C."/>
            <person name="Zhang W."/>
            <person name="Sun S."/>
            <person name="Liao Y."/>
            <person name="Zhang X."/>
            <person name="Yang L."/>
            <person name="Song C."/>
            <person name="Wang M."/>
            <person name="Shi J."/>
            <person name="Liu G."/>
            <person name="Liu J."/>
            <person name="Zhou H."/>
            <person name="Zhou W."/>
            <person name="Yu Q."/>
            <person name="An N."/>
            <person name="Chen Y."/>
            <person name="Cai Q."/>
            <person name="Wang B."/>
            <person name="Liu B."/>
            <person name="Min J."/>
            <person name="Huang Y."/>
            <person name="Wu H."/>
            <person name="Li Z."/>
            <person name="Zhang Y."/>
            <person name="Yin Y."/>
            <person name="Song W."/>
            <person name="Jiang J."/>
            <person name="Jackson S.A."/>
            <person name="Wing R.A."/>
            <person name="Wang J."/>
            <person name="Chen M."/>
        </authorList>
    </citation>
    <scope>NUCLEOTIDE SEQUENCE [LARGE SCALE GENOMIC DNA]</scope>
    <source>
        <strain evidence="1">cv. IRGC 101232</strain>
    </source>
</reference>
<dbReference type="Gramene" id="OB09G18230.1">
    <property type="protein sequence ID" value="OB09G18230.1"/>
    <property type="gene ID" value="OB09G18230"/>
</dbReference>
<protein>
    <submittedName>
        <fullName evidence="1">Uncharacterized protein</fullName>
    </submittedName>
</protein>
<dbReference type="EnsemblPlants" id="OB09G18230.1">
    <property type="protein sequence ID" value="OB09G18230.1"/>
    <property type="gene ID" value="OB09G18230"/>
</dbReference>
<evidence type="ECO:0000313" key="1">
    <source>
        <dbReference type="EnsemblPlants" id="OB09G18230.1"/>
    </source>
</evidence>